<comment type="caution">
    <text evidence="1">The sequence shown here is derived from an EMBL/GenBank/DDBJ whole genome shotgun (WGS) entry which is preliminary data.</text>
</comment>
<organism evidence="1 2">
    <name type="scientific">Paenibacillus sambharensis</name>
    <dbReference type="NCBI Taxonomy" id="1803190"/>
    <lineage>
        <taxon>Bacteria</taxon>
        <taxon>Bacillati</taxon>
        <taxon>Bacillota</taxon>
        <taxon>Bacilli</taxon>
        <taxon>Bacillales</taxon>
        <taxon>Paenibacillaceae</taxon>
        <taxon>Paenibacillus</taxon>
    </lineage>
</organism>
<dbReference type="EMBL" id="QKRB01000029">
    <property type="protein sequence ID" value="PZD97231.1"/>
    <property type="molecule type" value="Genomic_DNA"/>
</dbReference>
<dbReference type="Proteomes" id="UP000249522">
    <property type="component" value="Unassembled WGS sequence"/>
</dbReference>
<reference evidence="1 2" key="1">
    <citation type="submission" date="2018-06" db="EMBL/GenBank/DDBJ databases">
        <title>Paenibacillus imtechensis sp. nov.</title>
        <authorList>
            <person name="Pinnaka A.K."/>
            <person name="Singh H."/>
            <person name="Kaur M."/>
        </authorList>
    </citation>
    <scope>NUCLEOTIDE SEQUENCE [LARGE SCALE GENOMIC DNA]</scope>
    <source>
        <strain evidence="1 2">SMB1</strain>
    </source>
</reference>
<sequence length="66" mass="7520">MVGYIIIELSFLITMISHNVQAFMNPHLLKLPTDYAKRSDRMVEVLASAELATDFTFQEFLTDQGP</sequence>
<dbReference type="AlphaFoldDB" id="A0A2W1LZV2"/>
<keyword evidence="2" id="KW-1185">Reference proteome</keyword>
<evidence type="ECO:0000313" key="1">
    <source>
        <dbReference type="EMBL" id="PZD97231.1"/>
    </source>
</evidence>
<proteinExistence type="predicted"/>
<protein>
    <submittedName>
        <fullName evidence="1">Uncharacterized protein</fullName>
    </submittedName>
</protein>
<name>A0A2W1LZV2_9BACL</name>
<accession>A0A2W1LZV2</accession>
<gene>
    <name evidence="1" type="ORF">DNH61_03590</name>
</gene>
<evidence type="ECO:0000313" key="2">
    <source>
        <dbReference type="Proteomes" id="UP000249522"/>
    </source>
</evidence>